<dbReference type="EMBL" id="UOFS01000022">
    <property type="protein sequence ID" value="VAW95220.1"/>
    <property type="molecule type" value="Genomic_DNA"/>
</dbReference>
<proteinExistence type="predicted"/>
<dbReference type="PANTHER" id="PTHR32309:SF13">
    <property type="entry name" value="FERRIC ENTEROBACTIN TRANSPORT PROTEIN FEPE"/>
    <property type="match status" value="1"/>
</dbReference>
<keyword evidence="2" id="KW-1133">Transmembrane helix</keyword>
<keyword evidence="1" id="KW-0175">Coiled coil</keyword>
<feature type="transmembrane region" description="Helical" evidence="2">
    <location>
        <begin position="23"/>
        <end position="41"/>
    </location>
</feature>
<name>A0A3B1A0X6_9ZZZZ</name>
<dbReference type="PANTHER" id="PTHR32309">
    <property type="entry name" value="TYROSINE-PROTEIN KINASE"/>
    <property type="match status" value="1"/>
</dbReference>
<dbReference type="GO" id="GO:0004713">
    <property type="term" value="F:protein tyrosine kinase activity"/>
    <property type="evidence" value="ECO:0007669"/>
    <property type="project" value="TreeGrafter"/>
</dbReference>
<dbReference type="NCBIfam" id="TIGR03007">
    <property type="entry name" value="pepcterm_ChnLen"/>
    <property type="match status" value="1"/>
</dbReference>
<dbReference type="InterPro" id="IPR014345">
    <property type="entry name" value="XrtA_polysacc_chain"/>
</dbReference>
<dbReference type="InterPro" id="IPR050445">
    <property type="entry name" value="Bact_polysacc_biosynth/exp"/>
</dbReference>
<sequence>MQLPFDQILKILIRELLSHKTKVVLVFCIISILFLGVGLVWPKKYVSFATIVSDNQNIIQPLLAGAAVPTKVSDKLRISKEILFSQKIMHKLLMKTGFITVNTDPITEELISETVKKNTRITKVGRTLIKITYQGDNPRKVYNVTKTFVELFVEEGEEVQARESKDAFMFIEKQLKEYHGKLIDAEDKLKNLRTKNYDARPGTEMVVNEAIAGYRRKINAARLELQEALIKRKSLEDQLSGEAEITTLATRDGQFRTRILNLQSQLDTMRLSYHEEHPDIVRTKRQIEDIKKTIIQEDQTKQEAKNEAEQKGAMYVDEGVLLSPLYQQLRSDLSLTKTNVLTLRTRISATKKLMQEEFERLKRISETEATLAELTRDYEVNRDMYTSLQTRREKANISMNLGNESTGPSFRIQEPARLPLVPSGLRFLHFLIAGIFLGVSIPIGSIYAYIYFDPRIRTSSLIEAKLNIPVIAVIPHISDDAELNTSNLTNKYLYSVVSLIGALYITIATLKILKVL</sequence>
<protein>
    <recommendedName>
        <fullName evidence="4">Polysaccharide chain length determinant N-terminal domain-containing protein</fullName>
    </recommendedName>
</protein>
<dbReference type="AlphaFoldDB" id="A0A3B1A0X6"/>
<feature type="transmembrane region" description="Helical" evidence="2">
    <location>
        <begin position="427"/>
        <end position="452"/>
    </location>
</feature>
<feature type="coiled-coil region" evidence="1">
    <location>
        <begin position="175"/>
        <end position="238"/>
    </location>
</feature>
<accession>A0A3B1A0X6</accession>
<keyword evidence="2" id="KW-0472">Membrane</keyword>
<keyword evidence="2" id="KW-0812">Transmembrane</keyword>
<evidence type="ECO:0000256" key="1">
    <source>
        <dbReference type="SAM" id="Coils"/>
    </source>
</evidence>
<evidence type="ECO:0000313" key="3">
    <source>
        <dbReference type="EMBL" id="VAW95220.1"/>
    </source>
</evidence>
<feature type="transmembrane region" description="Helical" evidence="2">
    <location>
        <begin position="492"/>
        <end position="513"/>
    </location>
</feature>
<organism evidence="3">
    <name type="scientific">hydrothermal vent metagenome</name>
    <dbReference type="NCBI Taxonomy" id="652676"/>
    <lineage>
        <taxon>unclassified sequences</taxon>
        <taxon>metagenomes</taxon>
        <taxon>ecological metagenomes</taxon>
    </lineage>
</organism>
<reference evidence="3" key="1">
    <citation type="submission" date="2018-06" db="EMBL/GenBank/DDBJ databases">
        <authorList>
            <person name="Zhirakovskaya E."/>
        </authorList>
    </citation>
    <scope>NUCLEOTIDE SEQUENCE</scope>
</reference>
<dbReference type="GO" id="GO:0005886">
    <property type="term" value="C:plasma membrane"/>
    <property type="evidence" value="ECO:0007669"/>
    <property type="project" value="TreeGrafter"/>
</dbReference>
<evidence type="ECO:0008006" key="4">
    <source>
        <dbReference type="Google" id="ProtNLM"/>
    </source>
</evidence>
<evidence type="ECO:0000256" key="2">
    <source>
        <dbReference type="SAM" id="Phobius"/>
    </source>
</evidence>
<gene>
    <name evidence="3" type="ORF">MNBD_GAMMA22-3</name>
</gene>